<comment type="similarity">
    <text evidence="1 7">Belongs to the DNA photolyase class-1 family.</text>
</comment>
<organism evidence="10 11">
    <name type="scientific">Haloplanus litoreus</name>
    <dbReference type="NCBI Taxonomy" id="767515"/>
    <lineage>
        <taxon>Archaea</taxon>
        <taxon>Methanobacteriati</taxon>
        <taxon>Methanobacteriota</taxon>
        <taxon>Stenosarchaea group</taxon>
        <taxon>Halobacteria</taxon>
        <taxon>Halobacteriales</taxon>
        <taxon>Haloferacaceae</taxon>
        <taxon>Haloplanus</taxon>
    </lineage>
</organism>
<comment type="cofactor">
    <cofactor evidence="7">
        <name>(6R)-5,10-methylene-5,6,7,8-tetrahydrofolate</name>
        <dbReference type="ChEBI" id="CHEBI:15636"/>
    </cofactor>
    <text evidence="7">Binds 1 5,10-methenyltetrahydrofolate (MTHF) per subunit.</text>
</comment>
<protein>
    <recommendedName>
        <fullName evidence="7">Cryptochrome DASH</fullName>
    </recommendedName>
</protein>
<dbReference type="InterPro" id="IPR006050">
    <property type="entry name" value="DNA_photolyase_N"/>
</dbReference>
<dbReference type="InterPro" id="IPR005101">
    <property type="entry name" value="Cryptochr/Photolyase_FAD-bd"/>
</dbReference>
<dbReference type="PANTHER" id="PTHR11455:SF22">
    <property type="entry name" value="CRYPTOCHROME DASH"/>
    <property type="match status" value="1"/>
</dbReference>
<dbReference type="EMBL" id="JBHTAT010000001">
    <property type="protein sequence ID" value="MFC7255039.1"/>
    <property type="molecule type" value="Genomic_DNA"/>
</dbReference>
<dbReference type="SUPFAM" id="SSF48173">
    <property type="entry name" value="Cryptochrome/photolyase FAD-binding domain"/>
    <property type="match status" value="1"/>
</dbReference>
<evidence type="ECO:0000256" key="7">
    <source>
        <dbReference type="RuleBase" id="RU367151"/>
    </source>
</evidence>
<dbReference type="Proteomes" id="UP001596434">
    <property type="component" value="Unassembled WGS sequence"/>
</dbReference>
<dbReference type="GeneID" id="96953381"/>
<dbReference type="Pfam" id="PF00875">
    <property type="entry name" value="DNA_photolyase"/>
    <property type="match status" value="1"/>
</dbReference>
<feature type="domain" description="Photolyase/cryptochrome alpha/beta" evidence="9">
    <location>
        <begin position="4"/>
        <end position="154"/>
    </location>
</feature>
<feature type="region of interest" description="Disordered" evidence="8">
    <location>
        <begin position="180"/>
        <end position="201"/>
    </location>
</feature>
<dbReference type="InterPro" id="IPR036134">
    <property type="entry name" value="Crypto/Photolyase_FAD-like_sf"/>
</dbReference>
<name>A0ABD5ZX98_9EURY</name>
<evidence type="ECO:0000256" key="2">
    <source>
        <dbReference type="ARBA" id="ARBA00022630"/>
    </source>
</evidence>
<feature type="site" description="Electron transfer via tryptophanyl radical" evidence="6">
    <location>
        <position position="409"/>
    </location>
</feature>
<feature type="binding site" evidence="5">
    <location>
        <position position="249"/>
    </location>
    <ligand>
        <name>FAD</name>
        <dbReference type="ChEBI" id="CHEBI:57692"/>
    </ligand>
</feature>
<proteinExistence type="inferred from homology"/>
<dbReference type="InterPro" id="IPR002081">
    <property type="entry name" value="Cryptochrome/DNA_photolyase_1"/>
</dbReference>
<comment type="cofactor">
    <cofactor evidence="5 7">
        <name>FAD</name>
        <dbReference type="ChEBI" id="CHEBI:57692"/>
    </cofactor>
    <text evidence="5 7">Binds 1 FAD per subunit.</text>
</comment>
<dbReference type="Pfam" id="PF03441">
    <property type="entry name" value="FAD_binding_7"/>
    <property type="match status" value="1"/>
</dbReference>
<feature type="binding site" evidence="5">
    <location>
        <begin position="262"/>
        <end position="266"/>
    </location>
    <ligand>
        <name>FAD</name>
        <dbReference type="ChEBI" id="CHEBI:57692"/>
    </ligand>
</feature>
<evidence type="ECO:0000256" key="4">
    <source>
        <dbReference type="ARBA" id="ARBA00022991"/>
    </source>
</evidence>
<dbReference type="AlphaFoldDB" id="A0ABD5ZX98"/>
<evidence type="ECO:0000313" key="10">
    <source>
        <dbReference type="EMBL" id="MFC7255039.1"/>
    </source>
</evidence>
<dbReference type="NCBIfam" id="TIGR02765">
    <property type="entry name" value="crypto_DASH"/>
    <property type="match status" value="1"/>
</dbReference>
<dbReference type="PRINTS" id="PR00147">
    <property type="entry name" value="DNAPHOTLYASE"/>
</dbReference>
<dbReference type="InterPro" id="IPR014133">
    <property type="entry name" value="Cry_DASH"/>
</dbReference>
<feature type="site" description="Electron transfer via tryptophanyl radical" evidence="6">
    <location>
        <position position="333"/>
    </location>
</feature>
<keyword evidence="3 5" id="KW-0274">FAD</keyword>
<keyword evidence="4 7" id="KW-0157">Chromophore</keyword>
<dbReference type="PROSITE" id="PS51645">
    <property type="entry name" value="PHR_CRY_ALPHA_BETA"/>
    <property type="match status" value="1"/>
</dbReference>
<evidence type="ECO:0000256" key="6">
    <source>
        <dbReference type="PIRSR" id="PIRSR602081-2"/>
    </source>
</evidence>
<accession>A0ABD5ZX98</accession>
<sequence length="487" mass="54731">MAPETALLWLRRDLRLHDNPALVAATAADRLLPVYVVDPRQYGVADFGGSDSFRFEKTGARRTTFRIEALADLRARLRSRGSDLVVRTGEPEVVLPDLVDRVDADAVHVHTRPTPEERAVEAWVEDALGGGPETPRIAGEAGGPPLVRHWGHTLYHPDDLPVDVADVADTYTPFRKRVESDATVRDPHPVPALPARPAVDPGTIPTAADLGIDAEPLDDRAVLDFEGGETSGLERVEEYVWETDSLRTYKGTRNGLLGPNFSSKLSPWLNEGCLSPRRVNEAVDRYEDRRVANDSTYWLRFELRWRDFFQFQFAKHGATAFTKGGIRRRDIDWVDDPAAFERWKRGRTGIPFVDANMRELNATGYMSNRGRQNAASFLANDLRIDWRKGAAYFETRLVDYEPASNYGNWAYIAGVGNDSRNRSFDVLGQAKRYDPDADYVTTWLPELDGLPPTAAHEPWRLSPEERATYGVELAVDYPRPMIDLTDA</sequence>
<dbReference type="InterPro" id="IPR036155">
    <property type="entry name" value="Crypto/Photolyase_N_sf"/>
</dbReference>
<evidence type="ECO:0000256" key="5">
    <source>
        <dbReference type="PIRSR" id="PIRSR602081-1"/>
    </source>
</evidence>
<evidence type="ECO:0000256" key="1">
    <source>
        <dbReference type="ARBA" id="ARBA00005862"/>
    </source>
</evidence>
<dbReference type="Gene3D" id="3.40.50.620">
    <property type="entry name" value="HUPs"/>
    <property type="match status" value="1"/>
</dbReference>
<evidence type="ECO:0000259" key="9">
    <source>
        <dbReference type="PROSITE" id="PS51645"/>
    </source>
</evidence>
<dbReference type="SUPFAM" id="SSF52425">
    <property type="entry name" value="Cryptochrome/photolyase, N-terminal domain"/>
    <property type="match status" value="1"/>
</dbReference>
<keyword evidence="2 5" id="KW-0285">Flavoprotein</keyword>
<evidence type="ECO:0000256" key="3">
    <source>
        <dbReference type="ARBA" id="ARBA00022827"/>
    </source>
</evidence>
<comment type="function">
    <text evidence="7">May have a photoreceptor function.</text>
</comment>
<comment type="caution">
    <text evidence="10">The sequence shown here is derived from an EMBL/GenBank/DDBJ whole genome shotgun (WGS) entry which is preliminary data.</text>
</comment>
<reference evidence="10 11" key="1">
    <citation type="journal article" date="2019" name="Int. J. Syst. Evol. Microbiol.">
        <title>The Global Catalogue of Microorganisms (GCM) 10K type strain sequencing project: providing services to taxonomists for standard genome sequencing and annotation.</title>
        <authorList>
            <consortium name="The Broad Institute Genomics Platform"/>
            <consortium name="The Broad Institute Genome Sequencing Center for Infectious Disease"/>
            <person name="Wu L."/>
            <person name="Ma J."/>
        </authorList>
    </citation>
    <scope>NUCLEOTIDE SEQUENCE [LARGE SCALE GENOMIC DNA]</scope>
    <source>
        <strain evidence="10 11">GX21</strain>
    </source>
</reference>
<dbReference type="PANTHER" id="PTHR11455">
    <property type="entry name" value="CRYPTOCHROME"/>
    <property type="match status" value="1"/>
</dbReference>
<evidence type="ECO:0000256" key="8">
    <source>
        <dbReference type="SAM" id="MobiDB-lite"/>
    </source>
</evidence>
<feature type="site" description="Electron transfer via tryptophanyl radical" evidence="6">
    <location>
        <position position="386"/>
    </location>
</feature>
<dbReference type="Gene3D" id="1.25.40.80">
    <property type="match status" value="1"/>
</dbReference>
<gene>
    <name evidence="10" type="ORF">ACFQKE_06990</name>
</gene>
<feature type="binding site" evidence="5">
    <location>
        <begin position="302"/>
        <end position="309"/>
    </location>
    <ligand>
        <name>FAD</name>
        <dbReference type="ChEBI" id="CHEBI:57692"/>
    </ligand>
</feature>
<dbReference type="InterPro" id="IPR014729">
    <property type="entry name" value="Rossmann-like_a/b/a_fold"/>
</dbReference>
<dbReference type="RefSeq" id="WP_379703247.1">
    <property type="nucleotide sequence ID" value="NZ_JBHTAT010000001.1"/>
</dbReference>
<dbReference type="Gene3D" id="1.10.579.10">
    <property type="entry name" value="DNA Cyclobutane Dipyrimidine Photolyase, subunit A, domain 3"/>
    <property type="match status" value="1"/>
</dbReference>
<evidence type="ECO:0000313" key="11">
    <source>
        <dbReference type="Proteomes" id="UP001596434"/>
    </source>
</evidence>
<keyword evidence="11" id="KW-1185">Reference proteome</keyword>